<gene>
    <name evidence="1" type="ORF">S03H2_27449</name>
</gene>
<organism evidence="1">
    <name type="scientific">marine sediment metagenome</name>
    <dbReference type="NCBI Taxonomy" id="412755"/>
    <lineage>
        <taxon>unclassified sequences</taxon>
        <taxon>metagenomes</taxon>
        <taxon>ecological metagenomes</taxon>
    </lineage>
</organism>
<evidence type="ECO:0000313" key="1">
    <source>
        <dbReference type="EMBL" id="GAH61362.1"/>
    </source>
</evidence>
<sequence>MRKLALVVAVVLLGTVCYGASYNLDKGNFENAQVYRGQYDTGEVDEDGNPIYATGWMFSINYTELNNEGERRGGTKIFVLTPEKRAKVKNFVTPYLEIIEAEQGITFTNIEEVE</sequence>
<accession>X1GW16</accession>
<dbReference type="AlphaFoldDB" id="X1GW16"/>
<comment type="caution">
    <text evidence="1">The sequence shown here is derived from an EMBL/GenBank/DDBJ whole genome shotgun (WGS) entry which is preliminary data.</text>
</comment>
<proteinExistence type="predicted"/>
<name>X1GW16_9ZZZZ</name>
<protein>
    <submittedName>
        <fullName evidence="1">Uncharacterized protein</fullName>
    </submittedName>
</protein>
<dbReference type="EMBL" id="BARU01016520">
    <property type="protein sequence ID" value="GAH61362.1"/>
    <property type="molecule type" value="Genomic_DNA"/>
</dbReference>
<reference evidence="1" key="1">
    <citation type="journal article" date="2014" name="Front. Microbiol.">
        <title>High frequency of phylogenetically diverse reductive dehalogenase-homologous genes in deep subseafloor sedimentary metagenomes.</title>
        <authorList>
            <person name="Kawai M."/>
            <person name="Futagami T."/>
            <person name="Toyoda A."/>
            <person name="Takaki Y."/>
            <person name="Nishi S."/>
            <person name="Hori S."/>
            <person name="Arai W."/>
            <person name="Tsubouchi T."/>
            <person name="Morono Y."/>
            <person name="Uchiyama I."/>
            <person name="Ito T."/>
            <person name="Fujiyama A."/>
            <person name="Inagaki F."/>
            <person name="Takami H."/>
        </authorList>
    </citation>
    <scope>NUCLEOTIDE SEQUENCE</scope>
    <source>
        <strain evidence="1">Expedition CK06-06</strain>
    </source>
</reference>